<gene>
    <name evidence="1" type="ORF">SISSUDRAFT_828124</name>
</gene>
<accession>A0A166CPU0</accession>
<evidence type="ECO:0008006" key="3">
    <source>
        <dbReference type="Google" id="ProtNLM"/>
    </source>
</evidence>
<keyword evidence="2" id="KW-1185">Reference proteome</keyword>
<evidence type="ECO:0000313" key="2">
    <source>
        <dbReference type="Proteomes" id="UP000076798"/>
    </source>
</evidence>
<evidence type="ECO:0000313" key="1">
    <source>
        <dbReference type="EMBL" id="KZT37684.1"/>
    </source>
</evidence>
<organism evidence="1 2">
    <name type="scientific">Sistotremastrum suecicum HHB10207 ss-3</name>
    <dbReference type="NCBI Taxonomy" id="1314776"/>
    <lineage>
        <taxon>Eukaryota</taxon>
        <taxon>Fungi</taxon>
        <taxon>Dikarya</taxon>
        <taxon>Basidiomycota</taxon>
        <taxon>Agaricomycotina</taxon>
        <taxon>Agaricomycetes</taxon>
        <taxon>Sistotremastrales</taxon>
        <taxon>Sistotremastraceae</taxon>
        <taxon>Sistotremastrum</taxon>
    </lineage>
</organism>
<reference evidence="1 2" key="1">
    <citation type="journal article" date="2016" name="Mol. Biol. Evol.">
        <title>Comparative Genomics of Early-Diverging Mushroom-Forming Fungi Provides Insights into the Origins of Lignocellulose Decay Capabilities.</title>
        <authorList>
            <person name="Nagy L.G."/>
            <person name="Riley R."/>
            <person name="Tritt A."/>
            <person name="Adam C."/>
            <person name="Daum C."/>
            <person name="Floudas D."/>
            <person name="Sun H."/>
            <person name="Yadav J.S."/>
            <person name="Pangilinan J."/>
            <person name="Larsson K.H."/>
            <person name="Matsuura K."/>
            <person name="Barry K."/>
            <person name="Labutti K."/>
            <person name="Kuo R."/>
            <person name="Ohm R.A."/>
            <person name="Bhattacharya S.S."/>
            <person name="Shirouzu T."/>
            <person name="Yoshinaga Y."/>
            <person name="Martin F.M."/>
            <person name="Grigoriev I.V."/>
            <person name="Hibbett D.S."/>
        </authorList>
    </citation>
    <scope>NUCLEOTIDE SEQUENCE [LARGE SCALE GENOMIC DNA]</scope>
    <source>
        <strain evidence="1 2">HHB10207 ss-3</strain>
    </source>
</reference>
<name>A0A166CPU0_9AGAM</name>
<protein>
    <recommendedName>
        <fullName evidence="3">HAT C-terminal dimerisation domain-containing protein</fullName>
    </recommendedName>
</protein>
<dbReference type="AlphaFoldDB" id="A0A166CPU0"/>
<dbReference type="Proteomes" id="UP000076798">
    <property type="component" value="Unassembled WGS sequence"/>
</dbReference>
<sequence>MMHPMFKTAFLRSMGWPEEWIENVKMIVQNIWEKNYQKETQEPKAPSQTDSLHEIDDWRYNNGSENDALQTYLALEPVLRCEDPIEYWVSQQNTQIVPAPLAQMALEYLGAPGVYFFIFCLYTDF</sequence>
<dbReference type="OrthoDB" id="3359487at2759"/>
<dbReference type="EMBL" id="KV428078">
    <property type="protein sequence ID" value="KZT37684.1"/>
    <property type="molecule type" value="Genomic_DNA"/>
</dbReference>
<proteinExistence type="predicted"/>